<dbReference type="EMBL" id="JAUQSZ010000006">
    <property type="protein sequence ID" value="MDO7842749.1"/>
    <property type="molecule type" value="Genomic_DNA"/>
</dbReference>
<gene>
    <name evidence="3" type="ORF">Q5H94_10455</name>
</gene>
<proteinExistence type="predicted"/>
<name>A0ABT9A054_9SPHN</name>
<keyword evidence="1" id="KW-0802">TPR repeat</keyword>
<organism evidence="3 4">
    <name type="scientific">Sphingomonas immobilis</name>
    <dbReference type="NCBI Taxonomy" id="3063997"/>
    <lineage>
        <taxon>Bacteria</taxon>
        <taxon>Pseudomonadati</taxon>
        <taxon>Pseudomonadota</taxon>
        <taxon>Alphaproteobacteria</taxon>
        <taxon>Sphingomonadales</taxon>
        <taxon>Sphingomonadaceae</taxon>
        <taxon>Sphingomonas</taxon>
    </lineage>
</organism>
<dbReference type="Gene3D" id="1.25.40.10">
    <property type="entry name" value="Tetratricopeptide repeat domain"/>
    <property type="match status" value="1"/>
</dbReference>
<dbReference type="SUPFAM" id="SSF48452">
    <property type="entry name" value="TPR-like"/>
    <property type="match status" value="1"/>
</dbReference>
<keyword evidence="2" id="KW-0732">Signal</keyword>
<dbReference type="PROSITE" id="PS50005">
    <property type="entry name" value="TPR"/>
    <property type="match status" value="1"/>
</dbReference>
<evidence type="ECO:0008006" key="5">
    <source>
        <dbReference type="Google" id="ProtNLM"/>
    </source>
</evidence>
<evidence type="ECO:0000256" key="1">
    <source>
        <dbReference type="PROSITE-ProRule" id="PRU00339"/>
    </source>
</evidence>
<keyword evidence="4" id="KW-1185">Reference proteome</keyword>
<sequence length="167" mass="17509">MRYLPVAAAAAMTILTVSSAVHGQRPEEAINPRSLALLESGRSAQAAGNLDGATDAYESALVVDPRNRGAFIGLAEVSRSRGLPGKAIRYYREALELRADDVVALKEQGEALVERGAVDRAKANLAKLKQICGKRTCTEIAQLNAAIVKGPPIQTAAAVPPAVPAKN</sequence>
<feature type="repeat" description="TPR" evidence="1">
    <location>
        <begin position="34"/>
        <end position="67"/>
    </location>
</feature>
<accession>A0ABT9A054</accession>
<dbReference type="Proteomes" id="UP001176468">
    <property type="component" value="Unassembled WGS sequence"/>
</dbReference>
<evidence type="ECO:0000313" key="4">
    <source>
        <dbReference type="Proteomes" id="UP001176468"/>
    </source>
</evidence>
<reference evidence="3" key="1">
    <citation type="submission" date="2023-07" db="EMBL/GenBank/DDBJ databases">
        <authorList>
            <person name="Kim M.K."/>
        </authorList>
    </citation>
    <scope>NUCLEOTIDE SEQUENCE</scope>
    <source>
        <strain evidence="3">CA1-15</strain>
    </source>
</reference>
<dbReference type="Pfam" id="PF13432">
    <property type="entry name" value="TPR_16"/>
    <property type="match status" value="1"/>
</dbReference>
<evidence type="ECO:0000256" key="2">
    <source>
        <dbReference type="SAM" id="SignalP"/>
    </source>
</evidence>
<dbReference type="InterPro" id="IPR011990">
    <property type="entry name" value="TPR-like_helical_dom_sf"/>
</dbReference>
<evidence type="ECO:0000313" key="3">
    <source>
        <dbReference type="EMBL" id="MDO7842749.1"/>
    </source>
</evidence>
<dbReference type="RefSeq" id="WP_304561204.1">
    <property type="nucleotide sequence ID" value="NZ_JAUQSZ010000006.1"/>
</dbReference>
<protein>
    <recommendedName>
        <fullName evidence="5">Tetratricopeptide repeat protein</fullName>
    </recommendedName>
</protein>
<comment type="caution">
    <text evidence="3">The sequence shown here is derived from an EMBL/GenBank/DDBJ whole genome shotgun (WGS) entry which is preliminary data.</text>
</comment>
<dbReference type="SMART" id="SM00028">
    <property type="entry name" value="TPR"/>
    <property type="match status" value="2"/>
</dbReference>
<dbReference type="InterPro" id="IPR019734">
    <property type="entry name" value="TPR_rpt"/>
</dbReference>
<feature type="chain" id="PRO_5045211678" description="Tetratricopeptide repeat protein" evidence="2">
    <location>
        <begin position="24"/>
        <end position="167"/>
    </location>
</feature>
<feature type="signal peptide" evidence="2">
    <location>
        <begin position="1"/>
        <end position="23"/>
    </location>
</feature>